<accession>A0A4R6UWH9</accession>
<evidence type="ECO:0000256" key="1">
    <source>
        <dbReference type="ARBA" id="ARBA00007484"/>
    </source>
</evidence>
<evidence type="ECO:0000313" key="10">
    <source>
        <dbReference type="Proteomes" id="UP000295375"/>
    </source>
</evidence>
<keyword evidence="4 7" id="KW-0068">Autocatalytic cleavage</keyword>
<dbReference type="GO" id="GO:0006355">
    <property type="term" value="P:regulation of DNA-templated transcription"/>
    <property type="evidence" value="ECO:0007669"/>
    <property type="project" value="InterPro"/>
</dbReference>
<dbReference type="InterPro" id="IPR036286">
    <property type="entry name" value="LexA/Signal_pep-like_sf"/>
</dbReference>
<evidence type="ECO:0000256" key="7">
    <source>
        <dbReference type="RuleBase" id="RU003991"/>
    </source>
</evidence>
<dbReference type="InterPro" id="IPR036390">
    <property type="entry name" value="WH_DNA-bd_sf"/>
</dbReference>
<dbReference type="InterPro" id="IPR050077">
    <property type="entry name" value="LexA_repressor"/>
</dbReference>
<keyword evidence="10" id="KW-1185">Reference proteome</keyword>
<dbReference type="PRINTS" id="PR00726">
    <property type="entry name" value="LEXASERPTASE"/>
</dbReference>
<feature type="domain" description="Peptidase S24/S26A/S26B/S26C" evidence="8">
    <location>
        <begin position="75"/>
        <end position="185"/>
    </location>
</feature>
<sequence length="192" mass="21828">MSQLFHERLADLRDRFQREQRIPSCRELAKDWSVSSTAVWKLFARLREHGYLKQEGNRWLPDTAFFARAMAPATIPAGEPVELPSDDGDEGFVIDQYLVDNPSRSVLYTVRGDSMIDAGIHDGDVAVLELRSQAKEGDIVAAYVDGKLTLKKLARMNGKYVLIPCNKMYPVIRPERTLEIYGVLVGLVRKYR</sequence>
<dbReference type="PANTHER" id="PTHR33516">
    <property type="entry name" value="LEXA REPRESSOR"/>
    <property type="match status" value="1"/>
</dbReference>
<dbReference type="PANTHER" id="PTHR33516:SF2">
    <property type="entry name" value="LEXA REPRESSOR-RELATED"/>
    <property type="match status" value="1"/>
</dbReference>
<dbReference type="EMBL" id="SNYM01000002">
    <property type="protein sequence ID" value="TDQ50349.1"/>
    <property type="molecule type" value="Genomic_DNA"/>
</dbReference>
<dbReference type="CDD" id="cd06529">
    <property type="entry name" value="S24_LexA-like"/>
    <property type="match status" value="1"/>
</dbReference>
<dbReference type="OrthoDB" id="9787787at2"/>
<evidence type="ECO:0000256" key="2">
    <source>
        <dbReference type="ARBA" id="ARBA00022763"/>
    </source>
</evidence>
<comment type="similarity">
    <text evidence="1 7">Belongs to the peptidase S24 family.</text>
</comment>
<dbReference type="GO" id="GO:0006281">
    <property type="term" value="P:DNA repair"/>
    <property type="evidence" value="ECO:0007669"/>
    <property type="project" value="UniProtKB-KW"/>
</dbReference>
<dbReference type="InterPro" id="IPR039418">
    <property type="entry name" value="LexA-like"/>
</dbReference>
<dbReference type="GO" id="GO:0003677">
    <property type="term" value="F:DNA binding"/>
    <property type="evidence" value="ECO:0007669"/>
    <property type="project" value="InterPro"/>
</dbReference>
<evidence type="ECO:0000256" key="4">
    <source>
        <dbReference type="ARBA" id="ARBA00022813"/>
    </source>
</evidence>
<dbReference type="SUPFAM" id="SSF51306">
    <property type="entry name" value="LexA/Signal peptidase"/>
    <property type="match status" value="1"/>
</dbReference>
<evidence type="ECO:0000256" key="3">
    <source>
        <dbReference type="ARBA" id="ARBA00022801"/>
    </source>
</evidence>
<evidence type="ECO:0000256" key="5">
    <source>
        <dbReference type="ARBA" id="ARBA00023204"/>
    </source>
</evidence>
<keyword evidence="5" id="KW-0234">DNA repair</keyword>
<dbReference type="InterPro" id="IPR015927">
    <property type="entry name" value="Peptidase_S24_S26A/B/C"/>
</dbReference>
<dbReference type="InterPro" id="IPR006197">
    <property type="entry name" value="Peptidase_S24_LexA"/>
</dbReference>
<dbReference type="InterPro" id="IPR036388">
    <property type="entry name" value="WH-like_DNA-bd_sf"/>
</dbReference>
<evidence type="ECO:0000313" key="9">
    <source>
        <dbReference type="EMBL" id="TDQ50349.1"/>
    </source>
</evidence>
<dbReference type="Pfam" id="PF00717">
    <property type="entry name" value="Peptidase_S24"/>
    <property type="match status" value="1"/>
</dbReference>
<comment type="caution">
    <text evidence="9">The sequence shown here is derived from an EMBL/GenBank/DDBJ whole genome shotgun (WGS) entry which is preliminary data.</text>
</comment>
<keyword evidence="3 7" id="KW-0378">Hydrolase</keyword>
<reference evidence="9 10" key="1">
    <citation type="submission" date="2019-03" db="EMBL/GenBank/DDBJ databases">
        <title>Genomic Encyclopedia of Type Strains, Phase IV (KMG-IV): sequencing the most valuable type-strain genomes for metagenomic binning, comparative biology and taxonomic classification.</title>
        <authorList>
            <person name="Goeker M."/>
        </authorList>
    </citation>
    <scope>NUCLEOTIDE SEQUENCE [LARGE SCALE GENOMIC DNA]</scope>
    <source>
        <strain evidence="9 10">DSM 103792</strain>
    </source>
</reference>
<dbReference type="RefSeq" id="WP_133587437.1">
    <property type="nucleotide sequence ID" value="NZ_CP037953.1"/>
</dbReference>
<evidence type="ECO:0000259" key="8">
    <source>
        <dbReference type="Pfam" id="PF00717"/>
    </source>
</evidence>
<dbReference type="GO" id="GO:0009432">
    <property type="term" value="P:SOS response"/>
    <property type="evidence" value="ECO:0007669"/>
    <property type="project" value="UniProtKB-KW"/>
</dbReference>
<keyword evidence="6" id="KW-0742">SOS response</keyword>
<protein>
    <submittedName>
        <fullName evidence="9">Repressor LexA</fullName>
    </submittedName>
</protein>
<name>A0A4R6UWH9_9GAMM</name>
<dbReference type="SUPFAM" id="SSF46785">
    <property type="entry name" value="Winged helix' DNA-binding domain"/>
    <property type="match status" value="1"/>
</dbReference>
<keyword evidence="2" id="KW-0227">DNA damage</keyword>
<dbReference type="Gene3D" id="2.10.109.10">
    <property type="entry name" value="Umud Fragment, subunit A"/>
    <property type="match status" value="1"/>
</dbReference>
<organism evidence="9 10">
    <name type="scientific">Permianibacter aggregans</name>
    <dbReference type="NCBI Taxonomy" id="1510150"/>
    <lineage>
        <taxon>Bacteria</taxon>
        <taxon>Pseudomonadati</taxon>
        <taxon>Pseudomonadota</taxon>
        <taxon>Gammaproteobacteria</taxon>
        <taxon>Pseudomonadales</taxon>
        <taxon>Pseudomonadaceae</taxon>
        <taxon>Permianibacter</taxon>
    </lineage>
</organism>
<dbReference type="Proteomes" id="UP000295375">
    <property type="component" value="Unassembled WGS sequence"/>
</dbReference>
<dbReference type="Gene3D" id="1.10.10.10">
    <property type="entry name" value="Winged helix-like DNA-binding domain superfamily/Winged helix DNA-binding domain"/>
    <property type="match status" value="1"/>
</dbReference>
<proteinExistence type="inferred from homology"/>
<evidence type="ECO:0000256" key="6">
    <source>
        <dbReference type="ARBA" id="ARBA00023236"/>
    </source>
</evidence>
<gene>
    <name evidence="9" type="ORF">EV696_10229</name>
</gene>
<dbReference type="AlphaFoldDB" id="A0A4R6UWH9"/>
<dbReference type="GO" id="GO:0016787">
    <property type="term" value="F:hydrolase activity"/>
    <property type="evidence" value="ECO:0007669"/>
    <property type="project" value="UniProtKB-KW"/>
</dbReference>